<organism evidence="3 4">
    <name type="scientific">Cryptosporangium minutisporangium</name>
    <dbReference type="NCBI Taxonomy" id="113569"/>
    <lineage>
        <taxon>Bacteria</taxon>
        <taxon>Bacillati</taxon>
        <taxon>Actinomycetota</taxon>
        <taxon>Actinomycetes</taxon>
        <taxon>Cryptosporangiales</taxon>
        <taxon>Cryptosporangiaceae</taxon>
        <taxon>Cryptosporangium</taxon>
    </lineage>
</organism>
<keyword evidence="4" id="KW-1185">Reference proteome</keyword>
<evidence type="ECO:0000256" key="1">
    <source>
        <dbReference type="SAM" id="MobiDB-lite"/>
    </source>
</evidence>
<sequence length="285" mass="30105">MTSDRRDEELSVRLRAAADEHRPDRAAMLERVERRRAASGGAHRFSASFRPAVGPSGAGRFRPAAAAAAIVAVMTLGVGGTWFAVDRIGRPAEQDAASAPVEREAPSTPPTARSTPADSPAPSGTPSSSSPEPTRPARTSDAPAVSLPIEEIPDGSATEREFLWSDGSIDPHSISSWSQSNVTLKNDDPITALDVTIRVAMTAGVRTTGSWSSIPNDKLVSSVREQSGWLYYRFRLRAGATLAPGSYVFAGQYNHATGGRDAEADAYLASASSASETVEVYGTFD</sequence>
<proteinExistence type="predicted"/>
<feature type="region of interest" description="Disordered" evidence="1">
    <location>
        <begin position="1"/>
        <end position="56"/>
    </location>
</feature>
<name>A0ABP6T942_9ACTN</name>
<feature type="transmembrane region" description="Helical" evidence="2">
    <location>
        <begin position="64"/>
        <end position="85"/>
    </location>
</feature>
<feature type="region of interest" description="Disordered" evidence="1">
    <location>
        <begin position="93"/>
        <end position="152"/>
    </location>
</feature>
<evidence type="ECO:0000313" key="3">
    <source>
        <dbReference type="EMBL" id="GAA3395699.1"/>
    </source>
</evidence>
<evidence type="ECO:0000313" key="4">
    <source>
        <dbReference type="Proteomes" id="UP001501676"/>
    </source>
</evidence>
<reference evidence="4" key="1">
    <citation type="journal article" date="2019" name="Int. J. Syst. Evol. Microbiol.">
        <title>The Global Catalogue of Microorganisms (GCM) 10K type strain sequencing project: providing services to taxonomists for standard genome sequencing and annotation.</title>
        <authorList>
            <consortium name="The Broad Institute Genomics Platform"/>
            <consortium name="The Broad Institute Genome Sequencing Center for Infectious Disease"/>
            <person name="Wu L."/>
            <person name="Ma J."/>
        </authorList>
    </citation>
    <scope>NUCLEOTIDE SEQUENCE [LARGE SCALE GENOMIC DNA]</scope>
    <source>
        <strain evidence="4">JCM 9458</strain>
    </source>
</reference>
<keyword evidence="2" id="KW-1133">Transmembrane helix</keyword>
<comment type="caution">
    <text evidence="3">The sequence shown here is derived from an EMBL/GenBank/DDBJ whole genome shotgun (WGS) entry which is preliminary data.</text>
</comment>
<feature type="compositionally biased region" description="Basic and acidic residues" evidence="1">
    <location>
        <begin position="1"/>
        <end position="36"/>
    </location>
</feature>
<keyword evidence="2" id="KW-0472">Membrane</keyword>
<accession>A0ABP6T942</accession>
<dbReference type="Proteomes" id="UP001501676">
    <property type="component" value="Unassembled WGS sequence"/>
</dbReference>
<evidence type="ECO:0000256" key="2">
    <source>
        <dbReference type="SAM" id="Phobius"/>
    </source>
</evidence>
<protein>
    <submittedName>
        <fullName evidence="3">Uncharacterized protein</fullName>
    </submittedName>
</protein>
<feature type="compositionally biased region" description="Low complexity" evidence="1">
    <location>
        <begin position="110"/>
        <end position="140"/>
    </location>
</feature>
<keyword evidence="2" id="KW-0812">Transmembrane</keyword>
<dbReference type="RefSeq" id="WP_345732538.1">
    <property type="nucleotide sequence ID" value="NZ_BAAAYN010000049.1"/>
</dbReference>
<dbReference type="EMBL" id="BAAAYN010000049">
    <property type="protein sequence ID" value="GAA3395699.1"/>
    <property type="molecule type" value="Genomic_DNA"/>
</dbReference>
<gene>
    <name evidence="3" type="ORF">GCM10020369_69730</name>
</gene>